<evidence type="ECO:0000256" key="7">
    <source>
        <dbReference type="RuleBase" id="RU363032"/>
    </source>
</evidence>
<dbReference type="SUPFAM" id="SSF161098">
    <property type="entry name" value="MetI-like"/>
    <property type="match status" value="1"/>
</dbReference>
<dbReference type="CDD" id="cd06261">
    <property type="entry name" value="TM_PBP2"/>
    <property type="match status" value="1"/>
</dbReference>
<dbReference type="Proteomes" id="UP001500752">
    <property type="component" value="Unassembled WGS sequence"/>
</dbReference>
<keyword evidence="5 7" id="KW-1133">Transmembrane helix</keyword>
<evidence type="ECO:0000313" key="10">
    <source>
        <dbReference type="Proteomes" id="UP001500752"/>
    </source>
</evidence>
<feature type="domain" description="ABC transmembrane type-1" evidence="8">
    <location>
        <begin position="57"/>
        <end position="241"/>
    </location>
</feature>
<evidence type="ECO:0000313" key="9">
    <source>
        <dbReference type="EMBL" id="GAA3678171.1"/>
    </source>
</evidence>
<evidence type="ECO:0000259" key="8">
    <source>
        <dbReference type="PROSITE" id="PS50928"/>
    </source>
</evidence>
<keyword evidence="6 7" id="KW-0472">Membrane</keyword>
<protein>
    <submittedName>
        <fullName evidence="9">ABC transporter permease</fullName>
    </submittedName>
</protein>
<evidence type="ECO:0000256" key="2">
    <source>
        <dbReference type="ARBA" id="ARBA00022448"/>
    </source>
</evidence>
<feature type="transmembrane region" description="Helical" evidence="7">
    <location>
        <begin position="176"/>
        <end position="198"/>
    </location>
</feature>
<dbReference type="InterPro" id="IPR035906">
    <property type="entry name" value="MetI-like_sf"/>
</dbReference>
<feature type="transmembrane region" description="Helical" evidence="7">
    <location>
        <begin position="65"/>
        <end position="85"/>
    </location>
</feature>
<dbReference type="PANTHER" id="PTHR30151">
    <property type="entry name" value="ALKANE SULFONATE ABC TRANSPORTER-RELATED, MEMBRANE SUBUNIT"/>
    <property type="match status" value="1"/>
</dbReference>
<keyword evidence="2 7" id="KW-0813">Transport</keyword>
<dbReference type="Pfam" id="PF00528">
    <property type="entry name" value="BPD_transp_1"/>
    <property type="match status" value="1"/>
</dbReference>
<reference evidence="10" key="1">
    <citation type="journal article" date="2019" name="Int. J. Syst. Evol. Microbiol.">
        <title>The Global Catalogue of Microorganisms (GCM) 10K type strain sequencing project: providing services to taxonomists for standard genome sequencing and annotation.</title>
        <authorList>
            <consortium name="The Broad Institute Genomics Platform"/>
            <consortium name="The Broad Institute Genome Sequencing Center for Infectious Disease"/>
            <person name="Wu L."/>
            <person name="Ma J."/>
        </authorList>
    </citation>
    <scope>NUCLEOTIDE SEQUENCE [LARGE SCALE GENOMIC DNA]</scope>
    <source>
        <strain evidence="10">JCM 30742</strain>
    </source>
</reference>
<evidence type="ECO:0000256" key="1">
    <source>
        <dbReference type="ARBA" id="ARBA00004651"/>
    </source>
</evidence>
<accession>A0ABP7C5P0</accession>
<evidence type="ECO:0000256" key="4">
    <source>
        <dbReference type="ARBA" id="ARBA00022692"/>
    </source>
</evidence>
<comment type="subcellular location">
    <subcellularLocation>
        <location evidence="1 7">Cell membrane</location>
        <topology evidence="1 7">Multi-pass membrane protein</topology>
    </subcellularLocation>
</comment>
<evidence type="ECO:0000256" key="5">
    <source>
        <dbReference type="ARBA" id="ARBA00022989"/>
    </source>
</evidence>
<dbReference type="PROSITE" id="PS50928">
    <property type="entry name" value="ABC_TM1"/>
    <property type="match status" value="1"/>
</dbReference>
<dbReference type="InterPro" id="IPR000515">
    <property type="entry name" value="MetI-like"/>
</dbReference>
<feature type="transmembrane region" description="Helical" evidence="7">
    <location>
        <begin position="97"/>
        <end position="115"/>
    </location>
</feature>
<feature type="transmembrane region" description="Helical" evidence="7">
    <location>
        <begin position="218"/>
        <end position="237"/>
    </location>
</feature>
<sequence length="258" mass="28307">MINAVKDVASRGWLLVALVLLWWFGTASSESLFFPPLAKIMADFQDLWLFEHTLTDLLPSLGRLLLGYSIAVVGGVGIGLLLGLWRPFEESVRPILEFVRAIPGTAMVPIFMIFLGNGTEMRVAMIGMVAAWPILLNTIDGVRAVEPTLNQVAGAFHIKRRMAITHIVLPSAAPQIFAGARVGLSIGIIAMVVVEMVGRPGGIGHFVLSSQRQFDLTAMWSGLIVLGIVGYVANLLFKLVEKKVLWWHINMQSRHKEA</sequence>
<evidence type="ECO:0000256" key="3">
    <source>
        <dbReference type="ARBA" id="ARBA00022475"/>
    </source>
</evidence>
<evidence type="ECO:0000256" key="6">
    <source>
        <dbReference type="ARBA" id="ARBA00023136"/>
    </source>
</evidence>
<gene>
    <name evidence="9" type="ORF">GCM10023081_15570</name>
</gene>
<keyword evidence="10" id="KW-1185">Reference proteome</keyword>
<comment type="caution">
    <text evidence="9">The sequence shown here is derived from an EMBL/GenBank/DDBJ whole genome shotgun (WGS) entry which is preliminary data.</text>
</comment>
<dbReference type="EMBL" id="BAABEO010000009">
    <property type="protein sequence ID" value="GAA3678171.1"/>
    <property type="molecule type" value="Genomic_DNA"/>
</dbReference>
<organism evidence="9 10">
    <name type="scientific">Arthrobacter ginkgonis</name>
    <dbReference type="NCBI Taxonomy" id="1630594"/>
    <lineage>
        <taxon>Bacteria</taxon>
        <taxon>Bacillati</taxon>
        <taxon>Actinomycetota</taxon>
        <taxon>Actinomycetes</taxon>
        <taxon>Micrococcales</taxon>
        <taxon>Micrococcaceae</taxon>
        <taxon>Arthrobacter</taxon>
    </lineage>
</organism>
<keyword evidence="4 7" id="KW-0812">Transmembrane</keyword>
<keyword evidence="3" id="KW-1003">Cell membrane</keyword>
<dbReference type="PANTHER" id="PTHR30151:SF0">
    <property type="entry name" value="ABC TRANSPORTER PERMEASE PROTEIN MJ0413-RELATED"/>
    <property type="match status" value="1"/>
</dbReference>
<dbReference type="Gene3D" id="1.10.3720.10">
    <property type="entry name" value="MetI-like"/>
    <property type="match status" value="1"/>
</dbReference>
<proteinExistence type="inferred from homology"/>
<dbReference type="RefSeq" id="WP_345149801.1">
    <property type="nucleotide sequence ID" value="NZ_BAABEO010000009.1"/>
</dbReference>
<comment type="similarity">
    <text evidence="7">Belongs to the binding-protein-dependent transport system permease family.</text>
</comment>
<name>A0ABP7C5P0_9MICC</name>
<feature type="transmembrane region" description="Helical" evidence="7">
    <location>
        <begin position="121"/>
        <end position="139"/>
    </location>
</feature>